<keyword evidence="3" id="KW-1185">Reference proteome</keyword>
<dbReference type="STRING" id="7217.B3MM39"/>
<dbReference type="Proteomes" id="UP000007801">
    <property type="component" value="Unassembled WGS sequence"/>
</dbReference>
<dbReference type="AlphaFoldDB" id="B3MM39"/>
<gene>
    <name evidence="2" type="primary">Dana\GF14832</name>
    <name evidence="2" type="synonym">dana_GLEANR_15597</name>
    <name evidence="2" type="ORF">GF14832</name>
</gene>
<accession>B3MM39</accession>
<evidence type="ECO:0000313" key="2">
    <source>
        <dbReference type="EMBL" id="EDV30854.1"/>
    </source>
</evidence>
<reference evidence="2 3" key="1">
    <citation type="journal article" date="2007" name="Nature">
        <title>Evolution of genes and genomes on the Drosophila phylogeny.</title>
        <authorList>
            <consortium name="Drosophila 12 Genomes Consortium"/>
            <person name="Clark A.G."/>
            <person name="Eisen M.B."/>
            <person name="Smith D.R."/>
            <person name="Bergman C.M."/>
            <person name="Oliver B."/>
            <person name="Markow T.A."/>
            <person name="Kaufman T.C."/>
            <person name="Kellis M."/>
            <person name="Gelbart W."/>
            <person name="Iyer V.N."/>
            <person name="Pollard D.A."/>
            <person name="Sackton T.B."/>
            <person name="Larracuente A.M."/>
            <person name="Singh N.D."/>
            <person name="Abad J.P."/>
            <person name="Abt D.N."/>
            <person name="Adryan B."/>
            <person name="Aguade M."/>
            <person name="Akashi H."/>
            <person name="Anderson W.W."/>
            <person name="Aquadro C.F."/>
            <person name="Ardell D.H."/>
            <person name="Arguello R."/>
            <person name="Artieri C.G."/>
            <person name="Barbash D.A."/>
            <person name="Barker D."/>
            <person name="Barsanti P."/>
            <person name="Batterham P."/>
            <person name="Batzoglou S."/>
            <person name="Begun D."/>
            <person name="Bhutkar A."/>
            <person name="Blanco E."/>
            <person name="Bosak S.A."/>
            <person name="Bradley R.K."/>
            <person name="Brand A.D."/>
            <person name="Brent M.R."/>
            <person name="Brooks A.N."/>
            <person name="Brown R.H."/>
            <person name="Butlin R.K."/>
            <person name="Caggese C."/>
            <person name="Calvi B.R."/>
            <person name="Bernardo de Carvalho A."/>
            <person name="Caspi A."/>
            <person name="Castrezana S."/>
            <person name="Celniker S.E."/>
            <person name="Chang J.L."/>
            <person name="Chapple C."/>
            <person name="Chatterji S."/>
            <person name="Chinwalla A."/>
            <person name="Civetta A."/>
            <person name="Clifton S.W."/>
            <person name="Comeron J.M."/>
            <person name="Costello J.C."/>
            <person name="Coyne J.A."/>
            <person name="Daub J."/>
            <person name="David R.G."/>
            <person name="Delcher A.L."/>
            <person name="Delehaunty K."/>
            <person name="Do C.B."/>
            <person name="Ebling H."/>
            <person name="Edwards K."/>
            <person name="Eickbush T."/>
            <person name="Evans J.D."/>
            <person name="Filipski A."/>
            <person name="Findeiss S."/>
            <person name="Freyhult E."/>
            <person name="Fulton L."/>
            <person name="Fulton R."/>
            <person name="Garcia A.C."/>
            <person name="Gardiner A."/>
            <person name="Garfield D.A."/>
            <person name="Garvin B.E."/>
            <person name="Gibson G."/>
            <person name="Gilbert D."/>
            <person name="Gnerre S."/>
            <person name="Godfrey J."/>
            <person name="Good R."/>
            <person name="Gotea V."/>
            <person name="Gravely B."/>
            <person name="Greenberg A.J."/>
            <person name="Griffiths-Jones S."/>
            <person name="Gross S."/>
            <person name="Guigo R."/>
            <person name="Gustafson E.A."/>
            <person name="Haerty W."/>
            <person name="Hahn M.W."/>
            <person name="Halligan D.L."/>
            <person name="Halpern A.L."/>
            <person name="Halter G.M."/>
            <person name="Han M.V."/>
            <person name="Heger A."/>
            <person name="Hillier L."/>
            <person name="Hinrichs A.S."/>
            <person name="Holmes I."/>
            <person name="Hoskins R.A."/>
            <person name="Hubisz M.J."/>
            <person name="Hultmark D."/>
            <person name="Huntley M.A."/>
            <person name="Jaffe D.B."/>
            <person name="Jagadeeshan S."/>
            <person name="Jeck W.R."/>
            <person name="Johnson J."/>
            <person name="Jones C.D."/>
            <person name="Jordan W.C."/>
            <person name="Karpen G.H."/>
            <person name="Kataoka E."/>
            <person name="Keightley P.D."/>
            <person name="Kheradpour P."/>
            <person name="Kirkness E.F."/>
            <person name="Koerich L.B."/>
            <person name="Kristiansen K."/>
            <person name="Kudrna D."/>
            <person name="Kulathinal R.J."/>
            <person name="Kumar S."/>
            <person name="Kwok R."/>
            <person name="Lander E."/>
            <person name="Langley C.H."/>
            <person name="Lapoint R."/>
            <person name="Lazzaro B.P."/>
            <person name="Lee S.J."/>
            <person name="Levesque L."/>
            <person name="Li R."/>
            <person name="Lin C.F."/>
            <person name="Lin M.F."/>
            <person name="Lindblad-Toh K."/>
            <person name="Llopart A."/>
            <person name="Long M."/>
            <person name="Low L."/>
            <person name="Lozovsky E."/>
            <person name="Lu J."/>
            <person name="Luo M."/>
            <person name="Machado C.A."/>
            <person name="Makalowski W."/>
            <person name="Marzo M."/>
            <person name="Matsuda M."/>
            <person name="Matzkin L."/>
            <person name="McAllister B."/>
            <person name="McBride C.S."/>
            <person name="McKernan B."/>
            <person name="McKernan K."/>
            <person name="Mendez-Lago M."/>
            <person name="Minx P."/>
            <person name="Mollenhauer M.U."/>
            <person name="Montooth K."/>
            <person name="Mount S.M."/>
            <person name="Mu X."/>
            <person name="Myers E."/>
            <person name="Negre B."/>
            <person name="Newfeld S."/>
            <person name="Nielsen R."/>
            <person name="Noor M.A."/>
            <person name="O'Grady P."/>
            <person name="Pachter L."/>
            <person name="Papaceit M."/>
            <person name="Parisi M.J."/>
            <person name="Parisi M."/>
            <person name="Parts L."/>
            <person name="Pedersen J.S."/>
            <person name="Pesole G."/>
            <person name="Phillippy A.M."/>
            <person name="Ponting C.P."/>
            <person name="Pop M."/>
            <person name="Porcelli D."/>
            <person name="Powell J.R."/>
            <person name="Prohaska S."/>
            <person name="Pruitt K."/>
            <person name="Puig M."/>
            <person name="Quesneville H."/>
            <person name="Ram K.R."/>
            <person name="Rand D."/>
            <person name="Rasmussen M.D."/>
            <person name="Reed L.K."/>
            <person name="Reenan R."/>
            <person name="Reily A."/>
            <person name="Remington K.A."/>
            <person name="Rieger T.T."/>
            <person name="Ritchie M.G."/>
            <person name="Robin C."/>
            <person name="Rogers Y.H."/>
            <person name="Rohde C."/>
            <person name="Rozas J."/>
            <person name="Rubenfield M.J."/>
            <person name="Ruiz A."/>
            <person name="Russo S."/>
            <person name="Salzberg S.L."/>
            <person name="Sanchez-Gracia A."/>
            <person name="Saranga D.J."/>
            <person name="Sato H."/>
            <person name="Schaeffer S.W."/>
            <person name="Schatz M.C."/>
            <person name="Schlenke T."/>
            <person name="Schwartz R."/>
            <person name="Segarra C."/>
            <person name="Singh R.S."/>
            <person name="Sirot L."/>
            <person name="Sirota M."/>
            <person name="Sisneros N.B."/>
            <person name="Smith C.D."/>
            <person name="Smith T.F."/>
            <person name="Spieth J."/>
            <person name="Stage D.E."/>
            <person name="Stark A."/>
            <person name="Stephan W."/>
            <person name="Strausberg R.L."/>
            <person name="Strempel S."/>
            <person name="Sturgill D."/>
            <person name="Sutton G."/>
            <person name="Sutton G.G."/>
            <person name="Tao W."/>
            <person name="Teichmann S."/>
            <person name="Tobari Y.N."/>
            <person name="Tomimura Y."/>
            <person name="Tsolas J.M."/>
            <person name="Valente V.L."/>
            <person name="Venter E."/>
            <person name="Venter J.C."/>
            <person name="Vicario S."/>
            <person name="Vieira F.G."/>
            <person name="Vilella A.J."/>
            <person name="Villasante A."/>
            <person name="Walenz B."/>
            <person name="Wang J."/>
            <person name="Wasserman M."/>
            <person name="Watts T."/>
            <person name="Wilson D."/>
            <person name="Wilson R.K."/>
            <person name="Wing R.A."/>
            <person name="Wolfner M.F."/>
            <person name="Wong A."/>
            <person name="Wong G.K."/>
            <person name="Wu C.I."/>
            <person name="Wu G."/>
            <person name="Yamamoto D."/>
            <person name="Yang H.P."/>
            <person name="Yang S.P."/>
            <person name="Yorke J.A."/>
            <person name="Yoshida K."/>
            <person name="Zdobnov E."/>
            <person name="Zhang P."/>
            <person name="Zhang Y."/>
            <person name="Zimin A.V."/>
            <person name="Baldwin J."/>
            <person name="Abdouelleil A."/>
            <person name="Abdulkadir J."/>
            <person name="Abebe A."/>
            <person name="Abera B."/>
            <person name="Abreu J."/>
            <person name="Acer S.C."/>
            <person name="Aftuck L."/>
            <person name="Alexander A."/>
            <person name="An P."/>
            <person name="Anderson E."/>
            <person name="Anderson S."/>
            <person name="Arachi H."/>
            <person name="Azer M."/>
            <person name="Bachantsang P."/>
            <person name="Barry A."/>
            <person name="Bayul T."/>
            <person name="Berlin A."/>
            <person name="Bessette D."/>
            <person name="Bloom T."/>
            <person name="Blye J."/>
            <person name="Boguslavskiy L."/>
            <person name="Bonnet C."/>
            <person name="Boukhgalter B."/>
            <person name="Bourzgui I."/>
            <person name="Brown A."/>
            <person name="Cahill P."/>
            <person name="Channer S."/>
            <person name="Cheshatsang Y."/>
            <person name="Chuda L."/>
            <person name="Citroen M."/>
            <person name="Collymore A."/>
            <person name="Cooke P."/>
            <person name="Costello M."/>
            <person name="D'Aco K."/>
            <person name="Daza R."/>
            <person name="De Haan G."/>
            <person name="DeGray S."/>
            <person name="DeMaso C."/>
            <person name="Dhargay N."/>
            <person name="Dooley K."/>
            <person name="Dooley E."/>
            <person name="Doricent M."/>
            <person name="Dorje P."/>
            <person name="Dorjee K."/>
            <person name="Dupes A."/>
            <person name="Elong R."/>
            <person name="Falk J."/>
            <person name="Farina A."/>
            <person name="Faro S."/>
            <person name="Ferguson D."/>
            <person name="Fisher S."/>
            <person name="Foley C.D."/>
            <person name="Franke A."/>
            <person name="Friedrich D."/>
            <person name="Gadbois L."/>
            <person name="Gearin G."/>
            <person name="Gearin C.R."/>
            <person name="Giannoukos G."/>
            <person name="Goode T."/>
            <person name="Graham J."/>
            <person name="Grandbois E."/>
            <person name="Grewal S."/>
            <person name="Gyaltsen K."/>
            <person name="Hafez N."/>
            <person name="Hagos B."/>
            <person name="Hall J."/>
            <person name="Henson C."/>
            <person name="Hollinger A."/>
            <person name="Honan T."/>
            <person name="Huard M.D."/>
            <person name="Hughes L."/>
            <person name="Hurhula B."/>
            <person name="Husby M.E."/>
            <person name="Kamat A."/>
            <person name="Kanga B."/>
            <person name="Kashin S."/>
            <person name="Khazanovich D."/>
            <person name="Kisner P."/>
            <person name="Lance K."/>
            <person name="Lara M."/>
            <person name="Lee W."/>
            <person name="Lennon N."/>
            <person name="Letendre F."/>
            <person name="LeVine R."/>
            <person name="Lipovsky A."/>
            <person name="Liu X."/>
            <person name="Liu J."/>
            <person name="Liu S."/>
            <person name="Lokyitsang T."/>
            <person name="Lokyitsang Y."/>
            <person name="Lubonja R."/>
            <person name="Lui A."/>
            <person name="MacDonald P."/>
            <person name="Magnisalis V."/>
            <person name="Maru K."/>
            <person name="Matthews C."/>
            <person name="McCusker W."/>
            <person name="McDonough S."/>
            <person name="Mehta T."/>
            <person name="Meldrim J."/>
            <person name="Meneus L."/>
            <person name="Mihai O."/>
            <person name="Mihalev A."/>
            <person name="Mihova T."/>
            <person name="Mittelman R."/>
            <person name="Mlenga V."/>
            <person name="Montmayeur A."/>
            <person name="Mulrain L."/>
            <person name="Navidi A."/>
            <person name="Naylor J."/>
            <person name="Negash T."/>
            <person name="Nguyen T."/>
            <person name="Nguyen N."/>
            <person name="Nicol R."/>
            <person name="Norbu C."/>
            <person name="Norbu N."/>
            <person name="Novod N."/>
            <person name="O'Neill B."/>
            <person name="Osman S."/>
            <person name="Markiewicz E."/>
            <person name="Oyono O.L."/>
            <person name="Patti C."/>
            <person name="Phunkhang P."/>
            <person name="Pierre F."/>
            <person name="Priest M."/>
            <person name="Raghuraman S."/>
            <person name="Rege F."/>
            <person name="Reyes R."/>
            <person name="Rise C."/>
            <person name="Rogov P."/>
            <person name="Ross K."/>
            <person name="Ryan E."/>
            <person name="Settipalli S."/>
            <person name="Shea T."/>
            <person name="Sherpa N."/>
            <person name="Shi L."/>
            <person name="Shih D."/>
            <person name="Sparrow T."/>
            <person name="Spaulding J."/>
            <person name="Stalker J."/>
            <person name="Stange-Thomann N."/>
            <person name="Stavropoulos S."/>
            <person name="Stone C."/>
            <person name="Strader C."/>
            <person name="Tesfaye S."/>
            <person name="Thomson T."/>
            <person name="Thoulutsang Y."/>
            <person name="Thoulutsang D."/>
            <person name="Topham K."/>
            <person name="Topping I."/>
            <person name="Tsamla T."/>
            <person name="Vassiliev H."/>
            <person name="Vo A."/>
            <person name="Wangchuk T."/>
            <person name="Wangdi T."/>
            <person name="Weiand M."/>
            <person name="Wilkinson J."/>
            <person name="Wilson A."/>
            <person name="Yadav S."/>
            <person name="Young G."/>
            <person name="Yu Q."/>
            <person name="Zembek L."/>
            <person name="Zhong D."/>
            <person name="Zimmer A."/>
            <person name="Zwirko Z."/>
            <person name="Jaffe D.B."/>
            <person name="Alvarez P."/>
            <person name="Brockman W."/>
            <person name="Butler J."/>
            <person name="Chin C."/>
            <person name="Gnerre S."/>
            <person name="Grabherr M."/>
            <person name="Kleber M."/>
            <person name="Mauceli E."/>
            <person name="MacCallum I."/>
        </authorList>
    </citation>
    <scope>NUCLEOTIDE SEQUENCE [LARGE SCALE GENOMIC DNA]</scope>
    <source>
        <strain evidence="3">Tucson 14024-0371.13</strain>
    </source>
</reference>
<dbReference type="eggNOG" id="ENOG502T9DV">
    <property type="taxonomic scope" value="Eukaryota"/>
</dbReference>
<protein>
    <submittedName>
        <fullName evidence="2">Uncharacterized protein</fullName>
    </submittedName>
</protein>
<dbReference type="InParanoid" id="B3MM39"/>
<evidence type="ECO:0000313" key="3">
    <source>
        <dbReference type="Proteomes" id="UP000007801"/>
    </source>
</evidence>
<proteinExistence type="predicted"/>
<name>B3MM39_DROAN</name>
<feature type="compositionally biased region" description="Basic residues" evidence="1">
    <location>
        <begin position="447"/>
        <end position="467"/>
    </location>
</feature>
<evidence type="ECO:0000256" key="1">
    <source>
        <dbReference type="SAM" id="MobiDB-lite"/>
    </source>
</evidence>
<dbReference type="PhylomeDB" id="B3MM39"/>
<dbReference type="EMBL" id="CH902620">
    <property type="protein sequence ID" value="EDV30854.1"/>
    <property type="molecule type" value="Genomic_DNA"/>
</dbReference>
<sequence length="467" mass="54477">MELVVRNRMEDIQKRNNTTFGGVSFDVVHVPDASEVEPSPIPGESLEQFPIEFPLADHTDPSLCRDAFMKDLLKEHDRKSAFLRLSTRKTTGIEEVEDMQTMIARPTMAALNPIEILAMQQLARKFRGSTKRKTVEEIIERIRERQSALLHLRLDCQMASIDYLTKILTKQLSLFSDPLPGNVEDIPFNLFRWSLEYFEARLNVKQIYLDVIQRERTKDELNCIKFRTDLSEITSFANAILKQFHEKEDLCGGVTATLRNAFFYNQAPWVASLRFLESSITSMRSVSHINYVGSQMRMQSLQRGTMEQYDNNSALDPIEERYQVNWIRSCADQRVLRMDHQEDELCEELSSLQETCDVDNAVHLHSEAVYLYEIQRLQQMIGDWQTRYDVDLEQAELNCVISKNKLQKWRGDLAFLKEREEFYKTRIEEELVKMDVEKRTSDISSKRSSKSSRKKDTKKTKNSKAAR</sequence>
<feature type="compositionally biased region" description="Basic and acidic residues" evidence="1">
    <location>
        <begin position="436"/>
        <end position="445"/>
    </location>
</feature>
<feature type="region of interest" description="Disordered" evidence="1">
    <location>
        <begin position="436"/>
        <end position="467"/>
    </location>
</feature>
<dbReference type="OrthoDB" id="7914571at2759"/>
<dbReference type="HOGENOM" id="CLU_038629_0_0_1"/>
<dbReference type="GeneID" id="6497650"/>
<dbReference type="KEGG" id="dan:6497650"/>
<organism evidence="2 3">
    <name type="scientific">Drosophila ananassae</name>
    <name type="common">Fruit fly</name>
    <dbReference type="NCBI Taxonomy" id="7217"/>
    <lineage>
        <taxon>Eukaryota</taxon>
        <taxon>Metazoa</taxon>
        <taxon>Ecdysozoa</taxon>
        <taxon>Arthropoda</taxon>
        <taxon>Hexapoda</taxon>
        <taxon>Insecta</taxon>
        <taxon>Pterygota</taxon>
        <taxon>Neoptera</taxon>
        <taxon>Endopterygota</taxon>
        <taxon>Diptera</taxon>
        <taxon>Brachycera</taxon>
        <taxon>Muscomorpha</taxon>
        <taxon>Ephydroidea</taxon>
        <taxon>Drosophilidae</taxon>
        <taxon>Drosophila</taxon>
        <taxon>Sophophora</taxon>
    </lineage>
</organism>
<dbReference type="OMA" id="CTINALY"/>